<keyword evidence="2" id="KW-1185">Reference proteome</keyword>
<accession>A0ABP1FCW8</accession>
<evidence type="ECO:0000313" key="2">
    <source>
        <dbReference type="Proteomes" id="UP001497602"/>
    </source>
</evidence>
<dbReference type="Proteomes" id="UP001497602">
    <property type="component" value="Unassembled WGS sequence"/>
</dbReference>
<organism evidence="1 2">
    <name type="scientific">Tenacibaculum vairaonense</name>
    <dbReference type="NCBI Taxonomy" id="3137860"/>
    <lineage>
        <taxon>Bacteria</taxon>
        <taxon>Pseudomonadati</taxon>
        <taxon>Bacteroidota</taxon>
        <taxon>Flavobacteriia</taxon>
        <taxon>Flavobacteriales</taxon>
        <taxon>Flavobacteriaceae</taxon>
        <taxon>Tenacibaculum</taxon>
    </lineage>
</organism>
<sequence>MSELSEKLKNLNETTYQSIAKEFGVSTEYVGMIARGEREPKRGKGLKIKEALEQLERLIENSNINA</sequence>
<evidence type="ECO:0000313" key="1">
    <source>
        <dbReference type="EMBL" id="CAL2108218.1"/>
    </source>
</evidence>
<reference evidence="1 2" key="1">
    <citation type="submission" date="2024-05" db="EMBL/GenBank/DDBJ databases">
        <authorList>
            <person name="Duchaud E."/>
        </authorList>
    </citation>
    <scope>NUCLEOTIDE SEQUENCE [LARGE SCALE GENOMIC DNA]</scope>
    <source>
        <strain evidence="1">Ena-SAMPLE-TAB-13-05-2024-13:56:06:370-140305</strain>
    </source>
</reference>
<gene>
    <name evidence="1" type="ORF">T190115A13A_60213</name>
</gene>
<name>A0ABP1FCW8_9FLAO</name>
<dbReference type="RefSeq" id="WP_348739802.1">
    <property type="nucleotide sequence ID" value="NZ_CAXJRC010000043.1"/>
</dbReference>
<dbReference type="SUPFAM" id="SSF47413">
    <property type="entry name" value="lambda repressor-like DNA-binding domains"/>
    <property type="match status" value="1"/>
</dbReference>
<protein>
    <submittedName>
        <fullName evidence="1">XRE family transcriptional regulator</fullName>
    </submittedName>
</protein>
<dbReference type="EMBL" id="CAXJRC010000043">
    <property type="protein sequence ID" value="CAL2108218.1"/>
    <property type="molecule type" value="Genomic_DNA"/>
</dbReference>
<comment type="caution">
    <text evidence="1">The sequence shown here is derived from an EMBL/GenBank/DDBJ whole genome shotgun (WGS) entry which is preliminary data.</text>
</comment>
<proteinExistence type="predicted"/>
<dbReference type="InterPro" id="IPR010982">
    <property type="entry name" value="Lambda_DNA-bd_dom_sf"/>
</dbReference>